<gene>
    <name evidence="3" type="ordered locus">Mtc_0242</name>
</gene>
<dbReference type="KEGG" id="mez:Mtc_0242"/>
<dbReference type="RefSeq" id="WP_014404852.1">
    <property type="nucleotide sequence ID" value="NC_017034.1"/>
</dbReference>
<dbReference type="PANTHER" id="PTHR36565:SF1">
    <property type="entry name" value="UPF0332 PROTEIN TM_1000"/>
    <property type="match status" value="1"/>
</dbReference>
<comment type="similarity">
    <text evidence="1">Belongs to the UPF0332 family.</text>
</comment>
<sequence length="152" mass="17838">MEIKDLFDCERERFKREITSSFDKSKNPEIIQNEVIASDHDMESARRDMHNKDYKWAIVKAYYSMLHAAKAYVRSKGLIITNHKCTYLYLERCARNGEFETRYAIGYKGALEFRWDADYGLKYDENTANEVINVASDFNEKMKNLIGIKIGP</sequence>
<feature type="domain" description="HEPN" evidence="2">
    <location>
        <begin position="39"/>
        <end position="144"/>
    </location>
</feature>
<evidence type="ECO:0000313" key="3">
    <source>
        <dbReference type="EMBL" id="AFC99013.1"/>
    </source>
</evidence>
<keyword evidence="4" id="KW-1185">Reference proteome</keyword>
<reference evidence="3 4" key="1">
    <citation type="journal article" date="2012" name="J. Bacteriol.">
        <title>Complete genome sequence of a thermophilic methanogen, Methanocella conradii HZ254, isolated from Chinese rice field soil.</title>
        <authorList>
            <person name="Lu Z."/>
            <person name="Lu Y."/>
        </authorList>
    </citation>
    <scope>NUCLEOTIDE SEQUENCE [LARGE SCALE GENOMIC DNA]</scope>
    <source>
        <strain evidence="4">DSM 24694 / JCM 17849 / CGMCC 1.5162 / HZ254</strain>
    </source>
</reference>
<dbReference type="HOGENOM" id="CLU_1718207_0_0_2"/>
<evidence type="ECO:0000259" key="2">
    <source>
        <dbReference type="Pfam" id="PF05168"/>
    </source>
</evidence>
<dbReference type="Pfam" id="PF05168">
    <property type="entry name" value="HEPN"/>
    <property type="match status" value="1"/>
</dbReference>
<dbReference type="Proteomes" id="UP000005233">
    <property type="component" value="Chromosome"/>
</dbReference>
<dbReference type="SUPFAM" id="SSF81593">
    <property type="entry name" value="Nucleotidyltransferase substrate binding subunit/domain"/>
    <property type="match status" value="1"/>
</dbReference>
<name>H8I910_METCZ</name>
<dbReference type="OrthoDB" id="101012at2157"/>
<organism evidence="3 4">
    <name type="scientific">Methanocella conradii (strain DSM 24694 / JCM 17849 / CGMCC 1.5162 / HZ254)</name>
    <dbReference type="NCBI Taxonomy" id="1041930"/>
    <lineage>
        <taxon>Archaea</taxon>
        <taxon>Methanobacteriati</taxon>
        <taxon>Methanobacteriota</taxon>
        <taxon>Stenosarchaea group</taxon>
        <taxon>Methanomicrobia</taxon>
        <taxon>Methanocellales</taxon>
        <taxon>Methanocellaceae</taxon>
        <taxon>Methanocella</taxon>
    </lineage>
</organism>
<dbReference type="GeneID" id="11970121"/>
<dbReference type="EMBL" id="CP003243">
    <property type="protein sequence ID" value="AFC99013.1"/>
    <property type="molecule type" value="Genomic_DNA"/>
</dbReference>
<dbReference type="eggNOG" id="arCOG02123">
    <property type="taxonomic scope" value="Archaea"/>
</dbReference>
<evidence type="ECO:0000256" key="1">
    <source>
        <dbReference type="ARBA" id="ARBA00038248"/>
    </source>
</evidence>
<dbReference type="Gene3D" id="1.20.120.330">
    <property type="entry name" value="Nucleotidyltransferases domain 2"/>
    <property type="match status" value="1"/>
</dbReference>
<dbReference type="AlphaFoldDB" id="H8I910"/>
<evidence type="ECO:0000313" key="4">
    <source>
        <dbReference type="Proteomes" id="UP000005233"/>
    </source>
</evidence>
<dbReference type="InterPro" id="IPR007842">
    <property type="entry name" value="HEPN_dom"/>
</dbReference>
<dbReference type="InterPro" id="IPR052226">
    <property type="entry name" value="UPF0332_toxin"/>
</dbReference>
<dbReference type="PANTHER" id="PTHR36565">
    <property type="entry name" value="UPF0332 PROTEIN TM_1000"/>
    <property type="match status" value="1"/>
</dbReference>
<accession>H8I910</accession>
<protein>
    <recommendedName>
        <fullName evidence="2">HEPN domain-containing protein</fullName>
    </recommendedName>
</protein>
<proteinExistence type="inferred from homology"/>